<evidence type="ECO:0000313" key="1">
    <source>
        <dbReference type="EMBL" id="ESL03498.1"/>
    </source>
</evidence>
<comment type="caution">
    <text evidence="1">The sequence shown here is derived from an EMBL/GenBank/DDBJ whole genome shotgun (WGS) entry which is preliminary data.</text>
</comment>
<gene>
    <name evidence="1" type="ORF">GCWU0000282_001210</name>
</gene>
<evidence type="ECO:0000313" key="2">
    <source>
        <dbReference type="Proteomes" id="UP000018227"/>
    </source>
</evidence>
<reference evidence="1 2" key="1">
    <citation type="submission" date="2013-06" db="EMBL/GenBank/DDBJ databases">
        <authorList>
            <person name="Weinstock G."/>
            <person name="Sodergren E."/>
            <person name="Clifton S."/>
            <person name="Fulton L."/>
            <person name="Fulton B."/>
            <person name="Courtney L."/>
            <person name="Fronick C."/>
            <person name="Harrison M."/>
            <person name="Strong C."/>
            <person name="Farmer C."/>
            <person name="Delahaunty K."/>
            <person name="Markovic C."/>
            <person name="Hall O."/>
            <person name="Minx P."/>
            <person name="Tomlinson C."/>
            <person name="Mitreva M."/>
            <person name="Nelson J."/>
            <person name="Hou S."/>
            <person name="Wollam A."/>
            <person name="Pepin K.H."/>
            <person name="Johnson M."/>
            <person name="Bhonagiri V."/>
            <person name="Nash W.E."/>
            <person name="Warren W."/>
            <person name="Chinwalla A."/>
            <person name="Mardis E.R."/>
            <person name="Wilson R.K."/>
        </authorList>
    </citation>
    <scope>NUCLEOTIDE SEQUENCE [LARGE SCALE GENOMIC DNA]</scope>
    <source>
        <strain evidence="1 2">ATCC 51271</strain>
    </source>
</reference>
<organism evidence="1 2">
    <name type="scientific">Catonella morbi ATCC 51271</name>
    <dbReference type="NCBI Taxonomy" id="592026"/>
    <lineage>
        <taxon>Bacteria</taxon>
        <taxon>Bacillati</taxon>
        <taxon>Bacillota</taxon>
        <taxon>Clostridia</taxon>
        <taxon>Lachnospirales</taxon>
        <taxon>Lachnospiraceae</taxon>
        <taxon>Catonella</taxon>
    </lineage>
</organism>
<proteinExistence type="predicted"/>
<dbReference type="Proteomes" id="UP000018227">
    <property type="component" value="Unassembled WGS sequence"/>
</dbReference>
<name>V2Y3D5_9FIRM</name>
<sequence>MLKKLGKAVMLFSTLYILLFVSFNISDSTYSAGNRGEIKLLNIVED</sequence>
<dbReference type="EMBL" id="ACIL03000009">
    <property type="protein sequence ID" value="ESL03498.1"/>
    <property type="molecule type" value="Genomic_DNA"/>
</dbReference>
<dbReference type="AlphaFoldDB" id="V2Y3D5"/>
<dbReference type="STRING" id="592026.GCWU0000282_001210"/>
<accession>V2Y3D5</accession>
<dbReference type="RefSeq" id="WP_023354090.1">
    <property type="nucleotide sequence ID" value="NZ_KI535367.1"/>
</dbReference>
<dbReference type="HOGENOM" id="CLU_3181619_0_0_9"/>
<protein>
    <submittedName>
        <fullName evidence="1">Uncharacterized protein</fullName>
    </submittedName>
</protein>
<keyword evidence="2" id="KW-1185">Reference proteome</keyword>